<feature type="region of interest" description="Disordered" evidence="1">
    <location>
        <begin position="361"/>
        <end position="647"/>
    </location>
</feature>
<dbReference type="Proteomes" id="UP000789396">
    <property type="component" value="Unassembled WGS sequence"/>
</dbReference>
<feature type="compositionally biased region" description="Low complexity" evidence="1">
    <location>
        <begin position="529"/>
        <end position="545"/>
    </location>
</feature>
<dbReference type="GO" id="GO:0005737">
    <property type="term" value="C:cytoplasm"/>
    <property type="evidence" value="ECO:0007669"/>
    <property type="project" value="TreeGrafter"/>
</dbReference>
<evidence type="ECO:0000256" key="1">
    <source>
        <dbReference type="SAM" id="MobiDB-lite"/>
    </source>
</evidence>
<feature type="compositionally biased region" description="Basic and acidic residues" evidence="1">
    <location>
        <begin position="77"/>
        <end position="96"/>
    </location>
</feature>
<dbReference type="InterPro" id="IPR011009">
    <property type="entry name" value="Kinase-like_dom_sf"/>
</dbReference>
<feature type="compositionally biased region" description="Low complexity" evidence="1">
    <location>
        <begin position="438"/>
        <end position="468"/>
    </location>
</feature>
<feature type="compositionally biased region" description="Polar residues" evidence="1">
    <location>
        <begin position="361"/>
        <end position="376"/>
    </location>
</feature>
<feature type="compositionally biased region" description="Polar residues" evidence="1">
    <location>
        <begin position="547"/>
        <end position="621"/>
    </location>
</feature>
<evidence type="ECO:0000313" key="4">
    <source>
        <dbReference type="Proteomes" id="UP000789396"/>
    </source>
</evidence>
<dbReference type="PROSITE" id="PS50011">
    <property type="entry name" value="PROTEIN_KINASE_DOM"/>
    <property type="match status" value="1"/>
</dbReference>
<keyword evidence="4" id="KW-1185">Reference proteome</keyword>
<dbReference type="GO" id="GO:0000165">
    <property type="term" value="P:MAPK cascade"/>
    <property type="evidence" value="ECO:0007669"/>
    <property type="project" value="TreeGrafter"/>
</dbReference>
<dbReference type="AlphaFoldDB" id="A0A9N8YV58"/>
<feature type="compositionally biased region" description="Polar residues" evidence="1">
    <location>
        <begin position="249"/>
        <end position="266"/>
    </location>
</feature>
<comment type="caution">
    <text evidence="3">The sequence shown here is derived from an EMBL/GenBank/DDBJ whole genome shotgun (WGS) entry which is preliminary data.</text>
</comment>
<sequence length="943" mass="104680">MPATSPSVRSRPSIHLPNKDVLGKQNPHQRPTTPFAKNPIEKAVSKKIIRKSRDDSPPVSPVPTLKRPVTPHGRPVTPREKQPTSILKSDKKKQDTIKQSGSKSSTITRSASPPAPTTHHASAHANSHQATAHRRSHERVPSPDKSLLEENKKLKRLLDERDEMLHEKEIELQEAADIIKALSDRLEQSQRDNSLLREQLASSDSTSNLLSAISNNYQRIHSEVENCDDLKVTSHSIPKIIEPIRPHSRTLNKPMNPNLSPFSSRQIGIDGKRDLQYAKREAAVKDVIMEDSDESDTDEFFDHNNDNISTNQIDSEIEIDDDDDEIGLPQGNLNLVGRNAKHDHEVPAYINEDYDDELTNETQHASPFNSSVQSSETLKESEVYNKLSPRRLRRYPNEPSTHTVEQSNFNSTEGSGKNGQSVLSSSQQIPLKVNGNVSNPTQQRSQPPSNPQSPSVPKVVASSPSKSKLNVLNALNSSSRTKNPGLASKLNSGASSSDDRCPTPVPQNQSNSSGRNVNDGYTPTTRRLSSFVDSNRSSSPSPALSHQRPSPNSGNPKNVLSRPVSQIVSESKNRSSSPLLKQVTSIRQTSSPVPSSNRPSTPARPQSPAFTTSRTPVSSQPRRVRPNENVDPSIPRPPPPLPSPASDADVATIQNYLRHYLRLIANYSTMDNPLKYYDLKGVIDEGSSAKVHTAYPLNSIKDEVAVKIIPLAYSLEFIFNEIYVLKHLKHKNIVEYKESFLRWDGDIREVWIAMEKCARGDVTNRAGKITPREVSRITGELLKALKHLHAHGVIHRDIKLSNILATAENEIKLADFGISSLTPTSTTSEVGTIPYMAPDVIRVAADRPYDTKVDIWSLGICVLELLTGKAAWGRASDMEIREKLRNGEKPYGFHRLRSKKDVEIGWEAIDFLSKCFIENCKDSQSTYFIRTSVLLIVELSPAL</sequence>
<accession>A0A9N8YV58</accession>
<feature type="region of interest" description="Disordered" evidence="1">
    <location>
        <begin position="247"/>
        <end position="266"/>
    </location>
</feature>
<dbReference type="InterPro" id="IPR050285">
    <property type="entry name" value="STE20_Ser/Thr_kinase"/>
</dbReference>
<dbReference type="SUPFAM" id="SSF56112">
    <property type="entry name" value="Protein kinase-like (PK-like)"/>
    <property type="match status" value="1"/>
</dbReference>
<feature type="compositionally biased region" description="Low complexity" evidence="1">
    <location>
        <begin position="117"/>
        <end position="130"/>
    </location>
</feature>
<organism evidence="3 4">
    <name type="scientific">Racocetra fulgida</name>
    <dbReference type="NCBI Taxonomy" id="60492"/>
    <lineage>
        <taxon>Eukaryota</taxon>
        <taxon>Fungi</taxon>
        <taxon>Fungi incertae sedis</taxon>
        <taxon>Mucoromycota</taxon>
        <taxon>Glomeromycotina</taxon>
        <taxon>Glomeromycetes</taxon>
        <taxon>Diversisporales</taxon>
        <taxon>Gigasporaceae</taxon>
        <taxon>Racocetra</taxon>
    </lineage>
</organism>
<dbReference type="PANTHER" id="PTHR48015">
    <property type="entry name" value="SERINE/THREONINE-PROTEIN KINASE TAO"/>
    <property type="match status" value="1"/>
</dbReference>
<reference evidence="3" key="1">
    <citation type="submission" date="2021-06" db="EMBL/GenBank/DDBJ databases">
        <authorList>
            <person name="Kallberg Y."/>
            <person name="Tangrot J."/>
            <person name="Rosling A."/>
        </authorList>
    </citation>
    <scope>NUCLEOTIDE SEQUENCE</scope>
    <source>
        <strain evidence="3">IN212</strain>
    </source>
</reference>
<dbReference type="PANTHER" id="PTHR48015:SF16">
    <property type="entry name" value="SERINE_THREONINE-PROTEIN KINASE SULU"/>
    <property type="match status" value="1"/>
</dbReference>
<dbReference type="Pfam" id="PF00069">
    <property type="entry name" value="Pkinase"/>
    <property type="match status" value="1"/>
</dbReference>
<feature type="region of interest" description="Disordered" evidence="1">
    <location>
        <begin position="1"/>
        <end position="148"/>
    </location>
</feature>
<feature type="domain" description="Protein kinase" evidence="2">
    <location>
        <begin position="677"/>
        <end position="935"/>
    </location>
</feature>
<evidence type="ECO:0000313" key="3">
    <source>
        <dbReference type="EMBL" id="CAG8450129.1"/>
    </source>
</evidence>
<feature type="compositionally biased region" description="Polar residues" evidence="1">
    <location>
        <begin position="1"/>
        <end position="10"/>
    </location>
</feature>
<feature type="compositionally biased region" description="Basic and acidic residues" evidence="1">
    <location>
        <begin position="138"/>
        <end position="148"/>
    </location>
</feature>
<dbReference type="OrthoDB" id="5979581at2759"/>
<protein>
    <submittedName>
        <fullName evidence="3">3988_t:CDS:1</fullName>
    </submittedName>
</protein>
<dbReference type="GO" id="GO:0005524">
    <property type="term" value="F:ATP binding"/>
    <property type="evidence" value="ECO:0007669"/>
    <property type="project" value="InterPro"/>
</dbReference>
<proteinExistence type="predicted"/>
<dbReference type="InterPro" id="IPR000719">
    <property type="entry name" value="Prot_kinase_dom"/>
</dbReference>
<dbReference type="GO" id="GO:0043408">
    <property type="term" value="P:regulation of MAPK cascade"/>
    <property type="evidence" value="ECO:0007669"/>
    <property type="project" value="TreeGrafter"/>
</dbReference>
<dbReference type="Gene3D" id="3.30.200.20">
    <property type="entry name" value="Phosphorylase Kinase, domain 1"/>
    <property type="match status" value="1"/>
</dbReference>
<feature type="compositionally biased region" description="Polar residues" evidence="1">
    <location>
        <begin position="506"/>
        <end position="528"/>
    </location>
</feature>
<feature type="compositionally biased region" description="Polar residues" evidence="1">
    <location>
        <begin position="398"/>
        <end position="429"/>
    </location>
</feature>
<dbReference type="Gene3D" id="1.10.510.10">
    <property type="entry name" value="Transferase(Phosphotransferase) domain 1"/>
    <property type="match status" value="1"/>
</dbReference>
<dbReference type="EMBL" id="CAJVPZ010000031">
    <property type="protein sequence ID" value="CAG8450129.1"/>
    <property type="molecule type" value="Genomic_DNA"/>
</dbReference>
<feature type="compositionally biased region" description="Polar residues" evidence="1">
    <location>
        <begin position="473"/>
        <end position="482"/>
    </location>
</feature>
<evidence type="ECO:0000259" key="2">
    <source>
        <dbReference type="PROSITE" id="PS50011"/>
    </source>
</evidence>
<feature type="compositionally biased region" description="Pro residues" evidence="1">
    <location>
        <begin position="634"/>
        <end position="643"/>
    </location>
</feature>
<dbReference type="SMART" id="SM00220">
    <property type="entry name" value="S_TKc"/>
    <property type="match status" value="1"/>
</dbReference>
<dbReference type="GO" id="GO:0004674">
    <property type="term" value="F:protein serine/threonine kinase activity"/>
    <property type="evidence" value="ECO:0007669"/>
    <property type="project" value="TreeGrafter"/>
</dbReference>
<feature type="compositionally biased region" description="Polar residues" evidence="1">
    <location>
        <begin position="97"/>
        <end position="109"/>
    </location>
</feature>
<gene>
    <name evidence="3" type="ORF">RFULGI_LOCUS186</name>
</gene>
<name>A0A9N8YV58_9GLOM</name>